<dbReference type="Gene3D" id="3.90.70.200">
    <property type="entry name" value="Plus-3 domain"/>
    <property type="match status" value="1"/>
</dbReference>
<dbReference type="Gene3D" id="4.10.60.10">
    <property type="entry name" value="Zinc finger, CCHC-type"/>
    <property type="match status" value="1"/>
</dbReference>
<feature type="compositionally biased region" description="Basic and acidic residues" evidence="2">
    <location>
        <begin position="391"/>
        <end position="401"/>
    </location>
</feature>
<dbReference type="InterPro" id="IPR004343">
    <property type="entry name" value="Plus-3_dom"/>
</dbReference>
<keyword evidence="1" id="KW-0862">Zinc</keyword>
<evidence type="ECO:0000259" key="4">
    <source>
        <dbReference type="PROSITE" id="PS51360"/>
    </source>
</evidence>
<dbReference type="EMBL" id="CACTIH010001852">
    <property type="protein sequence ID" value="CAA2966074.1"/>
    <property type="molecule type" value="Genomic_DNA"/>
</dbReference>
<dbReference type="PROSITE" id="PS50158">
    <property type="entry name" value="ZF_CCHC"/>
    <property type="match status" value="1"/>
</dbReference>
<dbReference type="Proteomes" id="UP000594638">
    <property type="component" value="Unassembled WGS sequence"/>
</dbReference>
<dbReference type="InterPro" id="IPR036128">
    <property type="entry name" value="Plus3-like_sf"/>
</dbReference>
<comment type="caution">
    <text evidence="5">The sequence shown here is derived from an EMBL/GenBank/DDBJ whole genome shotgun (WGS) entry which is preliminary data.</text>
</comment>
<dbReference type="PANTHER" id="PTHR38940">
    <property type="entry name" value="PLUS3 DOMAIN-CONTAINING PROTEIN"/>
    <property type="match status" value="1"/>
</dbReference>
<accession>A0A8S0QL23</accession>
<dbReference type="PROSITE" id="PS51360">
    <property type="entry name" value="PLUS3"/>
    <property type="match status" value="1"/>
</dbReference>
<dbReference type="InterPro" id="IPR036875">
    <property type="entry name" value="Znf_CCHC_sf"/>
</dbReference>
<dbReference type="GO" id="GO:0003677">
    <property type="term" value="F:DNA binding"/>
    <property type="evidence" value="ECO:0007669"/>
    <property type="project" value="InterPro"/>
</dbReference>
<keyword evidence="6" id="KW-1185">Reference proteome</keyword>
<protein>
    <submittedName>
        <fullName evidence="5">Zinc finger, CCHC-type domain containing</fullName>
    </submittedName>
</protein>
<name>A0A8S0QL23_OLEEU</name>
<dbReference type="GO" id="GO:0008270">
    <property type="term" value="F:zinc ion binding"/>
    <property type="evidence" value="ECO:0007669"/>
    <property type="project" value="UniProtKB-KW"/>
</dbReference>
<dbReference type="SUPFAM" id="SSF57756">
    <property type="entry name" value="Retrovirus zinc finger-like domains"/>
    <property type="match status" value="1"/>
</dbReference>
<feature type="domain" description="CCHC-type" evidence="3">
    <location>
        <begin position="823"/>
        <end position="838"/>
    </location>
</feature>
<gene>
    <name evidence="5" type="ORF">OLEA9_A015405</name>
</gene>
<proteinExistence type="predicted"/>
<dbReference type="OrthoDB" id="166375at2759"/>
<dbReference type="AlphaFoldDB" id="A0A8S0QL23"/>
<dbReference type="InterPro" id="IPR001878">
    <property type="entry name" value="Znf_CCHC"/>
</dbReference>
<dbReference type="SMART" id="SM00343">
    <property type="entry name" value="ZnF_C2HC"/>
    <property type="match status" value="2"/>
</dbReference>
<dbReference type="SUPFAM" id="SSF159042">
    <property type="entry name" value="Plus3-like"/>
    <property type="match status" value="1"/>
</dbReference>
<evidence type="ECO:0000313" key="5">
    <source>
        <dbReference type="EMBL" id="CAA2966074.1"/>
    </source>
</evidence>
<evidence type="ECO:0000259" key="3">
    <source>
        <dbReference type="PROSITE" id="PS50158"/>
    </source>
</evidence>
<keyword evidence="1" id="KW-0863">Zinc-finger</keyword>
<dbReference type="Pfam" id="PF03126">
    <property type="entry name" value="Plus-3"/>
    <property type="match status" value="1"/>
</dbReference>
<keyword evidence="1" id="KW-0479">Metal-binding</keyword>
<reference evidence="5 6" key="1">
    <citation type="submission" date="2019-12" db="EMBL/GenBank/DDBJ databases">
        <authorList>
            <person name="Alioto T."/>
            <person name="Alioto T."/>
            <person name="Gomez Garrido J."/>
        </authorList>
    </citation>
    <scope>NUCLEOTIDE SEQUENCE [LARGE SCALE GENOMIC DNA]</scope>
</reference>
<dbReference type="PANTHER" id="PTHR38940:SF4">
    <property type="entry name" value="OS01G0775100 PROTEIN"/>
    <property type="match status" value="1"/>
</dbReference>
<dbReference type="Gramene" id="OE9A015405T3">
    <property type="protein sequence ID" value="OE9A015405C3"/>
    <property type="gene ID" value="OE9A015405"/>
</dbReference>
<feature type="region of interest" description="Disordered" evidence="2">
    <location>
        <begin position="391"/>
        <end position="417"/>
    </location>
</feature>
<sequence length="1131" mass="124302">MVFWGQFPGYQGYINGLSRYICLTSVFMAKNDALLIMDTNDEDVDLGLALGSTSYHIRSKMNSSSGAGVNANLIGDMAFAASDPLSELVWLPHKGLSLKCADSNLADKNPFLLWNVESSNKVPSPSQIIRSWGPEDGRVISVGRSTVPQTFLNVDSKVDDKVTSASPLRSSPIPLLNANCGRCEETNDEMKGGGFTDANQEEGHVKENRESLCSPHIVEITNSIEGSIKTAEQDVVVHGNADCKFDMPITRQYAGNIIRETCSSQNGKIENIASGSEIMQLGVAIGSEPCPAKLSEALLGSTPNIQSMQELDNEVRSATGEVSMNSVKMLDLFGAPPLVKLECTAENDLYHPTAKDTHTSSKEILPSHNSLSVEKTSTNLRIQMYWEKGKEKALSDGDDNARSTNDMEDSHTSAESCNSAGLFSKGIKRSKCRELIVENKRMKKQNQGIHASTSIVNQDSSFMNWIANMVKGVQDLNKEASPSRALALSHSNDFDHPQTITLDKTHDSKSQNIGFLAMFQSLYCSNTRIPDSGFLNENYSIGESKGCTAAEETFLENRPRSCHKDSSFKQIALPNEEVNLPISRNSVGFSSEPWILSVDFACETNAEGNKTSNDLVIEREKDGISSSGSLCKHVDSTAENTSLNFPWEGKATSTMPHKSSPLASLWITRLLVKPPELENCNRSTDQVLDGSPDSVRVNPNTQVGASFPIDQESSEMKNFAANGETSVSNKSVIDLDPILPPPNTEVGAAFPIDQESSEMKTFAANSEMAASNKSINKLNPILTPPKFESSEAMATVFARRLDALRHIIPAYKTKSSACTSTMCYFCGKIGHGLLECPDVTEIERKDLIRKISLVDGVEESDCLCIRCSQLDHWANTCPLASSSGHCPSKESASFINYSSRHLMFCSGNEKHSSYLGREEENSQLAIDQKVQSFRKLPDYTPSNPTSGANELLGKRIYEVKNRIASNLENNIKDDLSLPLCKVLSSQNEAAPVEVFHAIRKLRLSRVDILRWMNSLLSQSKLNGFFLRLRLGKWTDRLDKEESRATELGGTGYYVACITGAQRENSGRSSKTSIFANVEGVKYSVESQYVSNHDFSEDEIKTWWCRIVKAGGKIPSIDELNSKLEERKFLGF</sequence>
<evidence type="ECO:0000256" key="1">
    <source>
        <dbReference type="PROSITE-ProRule" id="PRU00047"/>
    </source>
</evidence>
<evidence type="ECO:0000313" key="6">
    <source>
        <dbReference type="Proteomes" id="UP000594638"/>
    </source>
</evidence>
<feature type="domain" description="Plus3" evidence="4">
    <location>
        <begin position="992"/>
        <end position="1131"/>
    </location>
</feature>
<evidence type="ECO:0000256" key="2">
    <source>
        <dbReference type="SAM" id="MobiDB-lite"/>
    </source>
</evidence>
<dbReference type="SMART" id="SM00719">
    <property type="entry name" value="Plus3"/>
    <property type="match status" value="1"/>
</dbReference>
<organism evidence="5 6">
    <name type="scientific">Olea europaea subsp. europaea</name>
    <dbReference type="NCBI Taxonomy" id="158383"/>
    <lineage>
        <taxon>Eukaryota</taxon>
        <taxon>Viridiplantae</taxon>
        <taxon>Streptophyta</taxon>
        <taxon>Embryophyta</taxon>
        <taxon>Tracheophyta</taxon>
        <taxon>Spermatophyta</taxon>
        <taxon>Magnoliopsida</taxon>
        <taxon>eudicotyledons</taxon>
        <taxon>Gunneridae</taxon>
        <taxon>Pentapetalae</taxon>
        <taxon>asterids</taxon>
        <taxon>lamiids</taxon>
        <taxon>Lamiales</taxon>
        <taxon>Oleaceae</taxon>
        <taxon>Oleeae</taxon>
        <taxon>Olea</taxon>
    </lineage>
</organism>